<keyword evidence="3" id="KW-1185">Reference proteome</keyword>
<dbReference type="RefSeq" id="WP_093151158.1">
    <property type="nucleotide sequence ID" value="NZ_FNEK01000007.1"/>
</dbReference>
<protein>
    <submittedName>
        <fullName evidence="2">Uncharacterized protein</fullName>
    </submittedName>
</protein>
<dbReference type="Proteomes" id="UP000199382">
    <property type="component" value="Unassembled WGS sequence"/>
</dbReference>
<evidence type="ECO:0000313" key="2">
    <source>
        <dbReference type="EMBL" id="SDI81849.1"/>
    </source>
</evidence>
<sequence length="126" mass="13723">MNLIADLLLIAGAVGAAFYCFVLSRRLNRFTNLEGGMGGAVAVLSVQVDEMTKALETAQRTSRDSAQSLRDLTERAEAAASRIELVLASMHDLEEPEGLSHLPRSNRGAVRRNRRARLESENGALE</sequence>
<name>A0A1G8NNL9_9RHOB</name>
<reference evidence="2 3" key="1">
    <citation type="submission" date="2016-10" db="EMBL/GenBank/DDBJ databases">
        <authorList>
            <person name="de Groot N.N."/>
        </authorList>
    </citation>
    <scope>NUCLEOTIDE SEQUENCE [LARGE SCALE GENOMIC DNA]</scope>
    <source>
        <strain evidence="2 3">DSM 25294</strain>
    </source>
</reference>
<dbReference type="EMBL" id="FNEK01000007">
    <property type="protein sequence ID" value="SDI81849.1"/>
    <property type="molecule type" value="Genomic_DNA"/>
</dbReference>
<evidence type="ECO:0000256" key="1">
    <source>
        <dbReference type="SAM" id="MobiDB-lite"/>
    </source>
</evidence>
<dbReference type="OrthoDB" id="7630018at2"/>
<accession>A0A1G8NNL9</accession>
<proteinExistence type="predicted"/>
<gene>
    <name evidence="2" type="ORF">SAMN04488026_1007112</name>
</gene>
<dbReference type="STRING" id="571298.SAMN04488026_1007112"/>
<organism evidence="2 3">
    <name type="scientific">Aliiruegeria lutimaris</name>
    <dbReference type="NCBI Taxonomy" id="571298"/>
    <lineage>
        <taxon>Bacteria</taxon>
        <taxon>Pseudomonadati</taxon>
        <taxon>Pseudomonadota</taxon>
        <taxon>Alphaproteobacteria</taxon>
        <taxon>Rhodobacterales</taxon>
        <taxon>Roseobacteraceae</taxon>
        <taxon>Aliiruegeria</taxon>
    </lineage>
</organism>
<dbReference type="AlphaFoldDB" id="A0A1G8NNL9"/>
<feature type="region of interest" description="Disordered" evidence="1">
    <location>
        <begin position="96"/>
        <end position="126"/>
    </location>
</feature>
<evidence type="ECO:0000313" key="3">
    <source>
        <dbReference type="Proteomes" id="UP000199382"/>
    </source>
</evidence>